<dbReference type="STRING" id="871575.W1QH17"/>
<protein>
    <submittedName>
        <fullName evidence="4">Conserved hypothetical membrane protein</fullName>
    </submittedName>
</protein>
<dbReference type="KEGG" id="opa:HPODL_00779"/>
<evidence type="ECO:0000259" key="3">
    <source>
        <dbReference type="Pfam" id="PF12051"/>
    </source>
</evidence>
<feature type="transmembrane region" description="Helical" evidence="2">
    <location>
        <begin position="205"/>
        <end position="223"/>
    </location>
</feature>
<keyword evidence="5" id="KW-1185">Reference proteome</keyword>
<organism evidence="4 5">
    <name type="scientific">Ogataea parapolymorpha (strain ATCC 26012 / BCRC 20466 / JCM 22074 / NRRL Y-7560 / DL-1)</name>
    <name type="common">Yeast</name>
    <name type="synonym">Hansenula polymorpha</name>
    <dbReference type="NCBI Taxonomy" id="871575"/>
    <lineage>
        <taxon>Eukaryota</taxon>
        <taxon>Fungi</taxon>
        <taxon>Dikarya</taxon>
        <taxon>Ascomycota</taxon>
        <taxon>Saccharomycotina</taxon>
        <taxon>Pichiomycetes</taxon>
        <taxon>Pichiales</taxon>
        <taxon>Pichiaceae</taxon>
        <taxon>Ogataea</taxon>
    </lineage>
</organism>
<dbReference type="OMA" id="CISKIAR"/>
<dbReference type="eggNOG" id="ENOG502QUA0">
    <property type="taxonomic scope" value="Eukaryota"/>
</dbReference>
<keyword evidence="2" id="KW-0812">Transmembrane</keyword>
<proteinExistence type="predicted"/>
<reference evidence="4 5" key="1">
    <citation type="journal article" date="2013" name="BMC Genomics">
        <title>Genome sequence and analysis of methylotrophic yeast Hansenula polymorpha DL1.</title>
        <authorList>
            <person name="Ravin N.V."/>
            <person name="Eldarov M.A."/>
            <person name="Kadnikov V.V."/>
            <person name="Beletsky A.V."/>
            <person name="Schneider J."/>
            <person name="Mardanova E.S."/>
            <person name="Smekalova E.M."/>
            <person name="Zvereva M.I."/>
            <person name="Dontsova O.A."/>
            <person name="Mardanov A.V."/>
            <person name="Skryabin K.G."/>
        </authorList>
    </citation>
    <scope>NUCLEOTIDE SEQUENCE [LARGE SCALE GENOMIC DNA]</scope>
    <source>
        <strain evidence="5">ATCC 26012 / BCRC 20466 / JCM 22074 / NRRL Y-7560 / DL-1</strain>
    </source>
</reference>
<comment type="caution">
    <text evidence="4">The sequence shown here is derived from an EMBL/GenBank/DDBJ whole genome shotgun (WGS) entry which is preliminary data.</text>
</comment>
<evidence type="ECO:0000313" key="4">
    <source>
        <dbReference type="EMBL" id="ESX01383.1"/>
    </source>
</evidence>
<dbReference type="HOGENOM" id="CLU_020178_0_2_1"/>
<accession>W1QH17</accession>
<dbReference type="InterPro" id="IPR022703">
    <property type="entry name" value="DUF3533"/>
</dbReference>
<dbReference type="EMBL" id="AEOI02000005">
    <property type="protein sequence ID" value="ESX01383.1"/>
    <property type="molecule type" value="Genomic_DNA"/>
</dbReference>
<dbReference type="OrthoDB" id="2140105at2759"/>
<feature type="compositionally biased region" description="Basic and acidic residues" evidence="1">
    <location>
        <begin position="59"/>
        <end position="68"/>
    </location>
</feature>
<feature type="transmembrane region" description="Helical" evidence="2">
    <location>
        <begin position="469"/>
        <end position="486"/>
    </location>
</feature>
<dbReference type="RefSeq" id="XP_013936217.1">
    <property type="nucleotide sequence ID" value="XM_014080742.1"/>
</dbReference>
<dbReference type="GO" id="GO:0016020">
    <property type="term" value="C:membrane"/>
    <property type="evidence" value="ECO:0007669"/>
    <property type="project" value="TreeGrafter"/>
</dbReference>
<sequence>MDPLRLSQIDEASLSSLSLRSLDSDPLSTGQHVRSYHPPDQPKTRQNSTASVPAPWAADDPKTPDSHPRRNSGFRRRASTLTSWLKRAVSEEGLQEPSSRRLTRQFTQQTAPGTSPFYVDGLIPSSANDANEEVISAVLNSDDSDTESDHDDVGQTTSLSRAPTITKLNSIRRQVTNEVKDKLTKIGFFDPKFNKIKTVLHFVKGYAFITGVIMAIYSLYWGAMYHRNSRLRSFHFWVVVDENDLLSQYVVEATKMMPLIGTWLPKPYQTISNDTDQLHSILSHKVYRQQIWGAVLVQPGAGSRYLEALQKGTSFNTSDVVEVIYETGRDYVAESSYFTRGFAQLQTFFTELQPNMTARLLEELSDEQKLNSLQQLLTPIIFKTTDLTPSHLLVPIVAGPQQFGLVYLHLLSLLQFAFFQPYHNKIASQLKDGSFLAFRLISSQITYLVLGLGYTLVQVFFQIDIYTAYPHKVGFLIFWLVSYLVLSSLGGVNENISIFLQAAKPNLIPMWMFFWMVSNIAPTYYPLNLSPKFYRYGYMMPIKNGYDLYKTLLFNTYKHANMPRNVCVLIGWVVATNCLLPFTMRFYTRVKEQESKKKLRLLKKIKRLRKKKLHVSKQSEEYDG</sequence>
<feature type="transmembrane region" description="Helical" evidence="2">
    <location>
        <begin position="569"/>
        <end position="588"/>
    </location>
</feature>
<dbReference type="Pfam" id="PF12051">
    <property type="entry name" value="DUF3533"/>
    <property type="match status" value="1"/>
</dbReference>
<evidence type="ECO:0000313" key="5">
    <source>
        <dbReference type="Proteomes" id="UP000008673"/>
    </source>
</evidence>
<dbReference type="PANTHER" id="PTHR34814">
    <property type="entry name" value="NITROSOGUANIDINE RESISTANCE PROTEIN SNG1"/>
    <property type="match status" value="1"/>
</dbReference>
<name>W1QH17_OGAPD</name>
<dbReference type="InterPro" id="IPR053001">
    <property type="entry name" value="MNNG_permease-like"/>
</dbReference>
<evidence type="ECO:0000256" key="1">
    <source>
        <dbReference type="SAM" id="MobiDB-lite"/>
    </source>
</evidence>
<feature type="region of interest" description="Disordered" evidence="1">
    <location>
        <begin position="16"/>
        <end position="117"/>
    </location>
</feature>
<dbReference type="AlphaFoldDB" id="W1QH17"/>
<dbReference type="Proteomes" id="UP000008673">
    <property type="component" value="Unassembled WGS sequence"/>
</dbReference>
<gene>
    <name evidence="4" type="ORF">HPODL_00779</name>
</gene>
<feature type="domain" description="DUF3533" evidence="3">
    <location>
        <begin position="209"/>
        <end position="577"/>
    </location>
</feature>
<feature type="compositionally biased region" description="Polar residues" evidence="1">
    <location>
        <begin position="104"/>
        <end position="113"/>
    </location>
</feature>
<feature type="transmembrane region" description="Helical" evidence="2">
    <location>
        <begin position="445"/>
        <end position="463"/>
    </location>
</feature>
<feature type="compositionally biased region" description="Basic residues" evidence="1">
    <location>
        <begin position="69"/>
        <end position="78"/>
    </location>
</feature>
<dbReference type="GeneID" id="25770248"/>
<keyword evidence="2" id="KW-0472">Membrane</keyword>
<keyword evidence="2" id="KW-1133">Transmembrane helix</keyword>
<feature type="compositionally biased region" description="Low complexity" evidence="1">
    <location>
        <begin position="16"/>
        <end position="28"/>
    </location>
</feature>
<dbReference type="PANTHER" id="PTHR34814:SF1">
    <property type="entry name" value="NITROSOGUANIDINE RESISTANCE PROTEIN SNG1"/>
    <property type="match status" value="1"/>
</dbReference>
<feature type="transmembrane region" description="Helical" evidence="2">
    <location>
        <begin position="507"/>
        <end position="525"/>
    </location>
</feature>
<evidence type="ECO:0000256" key="2">
    <source>
        <dbReference type="SAM" id="Phobius"/>
    </source>
</evidence>